<dbReference type="EMBL" id="SDGY01000010">
    <property type="protein sequence ID" value="TYC45986.1"/>
    <property type="molecule type" value="Genomic_DNA"/>
</dbReference>
<dbReference type="InterPro" id="IPR003583">
    <property type="entry name" value="Hlx-hairpin-Hlx_DNA-bd_motif"/>
</dbReference>
<dbReference type="GO" id="GO:0006281">
    <property type="term" value="P:DNA repair"/>
    <property type="evidence" value="ECO:0007669"/>
    <property type="project" value="InterPro"/>
</dbReference>
<evidence type="ECO:0000313" key="3">
    <source>
        <dbReference type="EMBL" id="TYC45986.1"/>
    </source>
</evidence>
<dbReference type="RefSeq" id="WP_148606647.1">
    <property type="nucleotide sequence ID" value="NZ_BSUV01000001.1"/>
</dbReference>
<evidence type="ECO:0000256" key="1">
    <source>
        <dbReference type="SAM" id="Phobius"/>
    </source>
</evidence>
<dbReference type="SUPFAM" id="SSF47781">
    <property type="entry name" value="RuvA domain 2-like"/>
    <property type="match status" value="1"/>
</dbReference>
<accession>A0A652NDM5</accession>
<keyword evidence="4" id="KW-1185">Reference proteome</keyword>
<dbReference type="SMART" id="SM00278">
    <property type="entry name" value="HhH1"/>
    <property type="match status" value="2"/>
</dbReference>
<dbReference type="Pfam" id="PF12836">
    <property type="entry name" value="HHH_3"/>
    <property type="match status" value="1"/>
</dbReference>
<gene>
    <name evidence="3" type="ORF">ESZ47_08990</name>
</gene>
<dbReference type="NCBIfam" id="TIGR00426">
    <property type="entry name" value="competence protein ComEA helix-hairpin-helix repeat region"/>
    <property type="match status" value="1"/>
</dbReference>
<dbReference type="GO" id="GO:0003677">
    <property type="term" value="F:DNA binding"/>
    <property type="evidence" value="ECO:0007669"/>
    <property type="project" value="InterPro"/>
</dbReference>
<keyword evidence="1" id="KW-0812">Transmembrane</keyword>
<dbReference type="InterPro" id="IPR019554">
    <property type="entry name" value="Soluble_ligand-bd"/>
</dbReference>
<dbReference type="InterPro" id="IPR004509">
    <property type="entry name" value="Competence_ComEA_HhH"/>
</dbReference>
<dbReference type="AlphaFoldDB" id="A0A652NDM5"/>
<dbReference type="GO" id="GO:0015627">
    <property type="term" value="C:type II protein secretion system complex"/>
    <property type="evidence" value="ECO:0007669"/>
    <property type="project" value="TreeGrafter"/>
</dbReference>
<dbReference type="Pfam" id="PF10531">
    <property type="entry name" value="SLBB"/>
    <property type="match status" value="1"/>
</dbReference>
<dbReference type="PANTHER" id="PTHR21180:SF32">
    <property type="entry name" value="ENDONUCLEASE_EXONUCLEASE_PHOSPHATASE FAMILY DOMAIN-CONTAINING PROTEIN 1"/>
    <property type="match status" value="1"/>
</dbReference>
<name>A0A652NDM5_9LACO</name>
<dbReference type="InterPro" id="IPR010994">
    <property type="entry name" value="RuvA_2-like"/>
</dbReference>
<keyword evidence="1" id="KW-1133">Transmembrane helix</keyword>
<dbReference type="OrthoDB" id="9790239at2"/>
<dbReference type="InterPro" id="IPR051675">
    <property type="entry name" value="Endo/Exo/Phosphatase_dom_1"/>
</dbReference>
<keyword evidence="1" id="KW-0472">Membrane</keyword>
<dbReference type="Gene3D" id="1.10.150.310">
    <property type="entry name" value="Tex RuvX-like domain-like"/>
    <property type="match status" value="1"/>
</dbReference>
<dbReference type="Proteomes" id="UP000442244">
    <property type="component" value="Unassembled WGS sequence"/>
</dbReference>
<reference evidence="3 4" key="1">
    <citation type="submission" date="2019-01" db="EMBL/GenBank/DDBJ databases">
        <title>Leuconostoc litchii sp. nov., a novel lactic acid bacterium isolated from lychee.</title>
        <authorList>
            <person name="Wang L.-T."/>
        </authorList>
    </citation>
    <scope>NUCLEOTIDE SEQUENCE [LARGE SCALE GENOMIC DNA]</scope>
    <source>
        <strain evidence="3 4">MB7</strain>
    </source>
</reference>
<feature type="domain" description="Helix-hairpin-helix DNA-binding motif class 1" evidence="2">
    <location>
        <begin position="159"/>
        <end position="178"/>
    </location>
</feature>
<dbReference type="PANTHER" id="PTHR21180">
    <property type="entry name" value="ENDONUCLEASE/EXONUCLEASE/PHOSPHATASE FAMILY DOMAIN-CONTAINING PROTEIN 1"/>
    <property type="match status" value="1"/>
</dbReference>
<feature type="domain" description="Helix-hairpin-helix DNA-binding motif class 1" evidence="2">
    <location>
        <begin position="189"/>
        <end position="208"/>
    </location>
</feature>
<dbReference type="GO" id="GO:0015628">
    <property type="term" value="P:protein secretion by the type II secretion system"/>
    <property type="evidence" value="ECO:0007669"/>
    <property type="project" value="TreeGrafter"/>
</dbReference>
<evidence type="ECO:0000313" key="4">
    <source>
        <dbReference type="Proteomes" id="UP000442244"/>
    </source>
</evidence>
<evidence type="ECO:0000259" key="2">
    <source>
        <dbReference type="SMART" id="SM00278"/>
    </source>
</evidence>
<dbReference type="Gene3D" id="3.10.560.10">
    <property type="entry name" value="Outer membrane lipoprotein wza domain like"/>
    <property type="match status" value="1"/>
</dbReference>
<feature type="transmembrane region" description="Helical" evidence="1">
    <location>
        <begin position="17"/>
        <end position="35"/>
    </location>
</feature>
<comment type="caution">
    <text evidence="3">The sequence shown here is derived from an EMBL/GenBank/DDBJ whole genome shotgun (WGS) entry which is preliminary data.</text>
</comment>
<proteinExistence type="predicted"/>
<organism evidence="3 4">
    <name type="scientific">Leuconostoc litchii</name>
    <dbReference type="NCBI Taxonomy" id="1981069"/>
    <lineage>
        <taxon>Bacteria</taxon>
        <taxon>Bacillati</taxon>
        <taxon>Bacillota</taxon>
        <taxon>Bacilli</taxon>
        <taxon>Lactobacillales</taxon>
        <taxon>Lactobacillaceae</taxon>
        <taxon>Leuconostoc</taxon>
    </lineage>
</organism>
<protein>
    <submittedName>
        <fullName evidence="3">Transporter</fullName>
    </submittedName>
</protein>
<sequence length="211" mass="22753">MLAIFEKAKEKIYDYKVWLLMGLVILGIFVCYLTSHSTKETVPSSISSVSLGSSSASSHYVASTSSMVIIVDVKGAVKNPGVYNVTDKARVQTAITQAGGVLDNADMNQVNLAQKLTDGQVIYIPLKGEQSAPISSNNNASSIAKTSDVMVNLNTASLTELQTLDGIGAKKAEQIIDYREERGGFKSIEEIKEVSGIGEKRFEKLKDKVTI</sequence>